<feature type="compositionally biased region" description="Basic residues" evidence="1">
    <location>
        <begin position="504"/>
        <end position="514"/>
    </location>
</feature>
<keyword evidence="4" id="KW-1185">Reference proteome</keyword>
<comment type="caution">
    <text evidence="3">The sequence shown here is derived from an EMBL/GenBank/DDBJ whole genome shotgun (WGS) entry which is preliminary data.</text>
</comment>
<dbReference type="InterPro" id="IPR021139">
    <property type="entry name" value="NYN"/>
</dbReference>
<protein>
    <submittedName>
        <fullName evidence="3">NYN domain-containing protein</fullName>
    </submittedName>
</protein>
<name>A0A6L6Q2C5_9BURK</name>
<dbReference type="RefSeq" id="WP_155440122.1">
    <property type="nucleotide sequence ID" value="NZ_WNLA01000011.1"/>
</dbReference>
<proteinExistence type="predicted"/>
<feature type="compositionally biased region" description="Low complexity" evidence="1">
    <location>
        <begin position="518"/>
        <end position="560"/>
    </location>
</feature>
<dbReference type="EMBL" id="WNLA01000011">
    <property type="protein sequence ID" value="MTW03765.1"/>
    <property type="molecule type" value="Genomic_DNA"/>
</dbReference>
<feature type="region of interest" description="Disordered" evidence="1">
    <location>
        <begin position="292"/>
        <end position="333"/>
    </location>
</feature>
<dbReference type="GO" id="GO:0004540">
    <property type="term" value="F:RNA nuclease activity"/>
    <property type="evidence" value="ECO:0007669"/>
    <property type="project" value="InterPro"/>
</dbReference>
<dbReference type="Gene3D" id="3.40.50.1010">
    <property type="entry name" value="5'-nuclease"/>
    <property type="match status" value="1"/>
</dbReference>
<dbReference type="OrthoDB" id="9783963at2"/>
<feature type="region of interest" description="Disordered" evidence="1">
    <location>
        <begin position="163"/>
        <end position="195"/>
    </location>
</feature>
<dbReference type="Proteomes" id="UP000484015">
    <property type="component" value="Unassembled WGS sequence"/>
</dbReference>
<dbReference type="InterPro" id="IPR025605">
    <property type="entry name" value="OST-HTH/LOTUS_dom"/>
</dbReference>
<dbReference type="PANTHER" id="PTHR35811">
    <property type="entry name" value="SLR1870 PROTEIN"/>
    <property type="match status" value="1"/>
</dbReference>
<feature type="compositionally biased region" description="Basic residues" evidence="1">
    <location>
        <begin position="561"/>
        <end position="575"/>
    </location>
</feature>
<sequence length="582" mass="61666">MASSNDNVSMALFCDFENVALGVRDANYEKFDIKPVLERLLLKGSIVVKKAYCDWDRYKGFKSPMHEANFELIEIPHVRQSGKNSADIRMVVDALDLCYTKSHVNTFVIISGDSDFSPLVSKLRENAKKVIGVGVKQSTSDLLVANCDEFIFYDDLVRERRRADAAKRDTREGQGAKRTPEEEKRRREEMDKRRTQAVEMAVETFDALVLERGDTGKIWASVLKEAIKRRKPDFSESYYGFRTFGNLLEEARARGFLEFGRDEKSGAYVYRGTGVPVPVAEGAVAADGVAPVQGEGAEAPQGRNEGGRRGRNRGRDRRPFPNAGRVSEEAASDLQVAQEENAYAQAEAEHAADDASFVQHPEDAGLEQAGVAADEVADAAAVAEAANTDAETAAEAEAAVPAAVAQPADHAKRKPQKLPARAAKAAKLKAQQAAAKAGAQAVAAPAEQDVAADAAPPEPATVLDVTAAVVADVAAETSAQDAVEAAQAAEAAPLDEAKPAAKSGRGRAPAKGRGGKGTPRAAKPEAAGQPAQAAPAETAAQPQEAAPAAPAEGADAAHAAKPARKPSSRGPRRPRKPDAKQG</sequence>
<feature type="domain" description="HTH OST-type" evidence="2">
    <location>
        <begin position="197"/>
        <end position="273"/>
    </location>
</feature>
<feature type="region of interest" description="Disordered" evidence="1">
    <location>
        <begin position="392"/>
        <end position="457"/>
    </location>
</feature>
<gene>
    <name evidence="3" type="ORF">GM668_16910</name>
</gene>
<dbReference type="AlphaFoldDB" id="A0A6L6Q2C5"/>
<dbReference type="PROSITE" id="PS51644">
    <property type="entry name" value="HTH_OST"/>
    <property type="match status" value="1"/>
</dbReference>
<feature type="compositionally biased region" description="Low complexity" evidence="1">
    <location>
        <begin position="392"/>
        <end position="408"/>
    </location>
</feature>
<reference evidence="3 4" key="1">
    <citation type="submission" date="2019-11" db="EMBL/GenBank/DDBJ databases">
        <title>Type strains purchased from KCTC, JCM and DSMZ.</title>
        <authorList>
            <person name="Lu H."/>
        </authorList>
    </citation>
    <scope>NUCLEOTIDE SEQUENCE [LARGE SCALE GENOMIC DNA]</scope>
    <source>
        <strain evidence="3 4">KCTC 42409</strain>
    </source>
</reference>
<dbReference type="Pfam" id="PF01936">
    <property type="entry name" value="NYN"/>
    <property type="match status" value="1"/>
</dbReference>
<accession>A0A6L6Q2C5</accession>
<evidence type="ECO:0000256" key="1">
    <source>
        <dbReference type="SAM" id="MobiDB-lite"/>
    </source>
</evidence>
<dbReference type="CDD" id="cd10146">
    <property type="entry name" value="LabA_like_C"/>
    <property type="match status" value="1"/>
</dbReference>
<dbReference type="CDD" id="cd11297">
    <property type="entry name" value="PIN_LabA-like_N_1"/>
    <property type="match status" value="1"/>
</dbReference>
<feature type="region of interest" description="Disordered" evidence="1">
    <location>
        <begin position="476"/>
        <end position="582"/>
    </location>
</feature>
<organism evidence="3 4">
    <name type="scientific">Pseudoduganella ginsengisoli</name>
    <dbReference type="NCBI Taxonomy" id="1462440"/>
    <lineage>
        <taxon>Bacteria</taxon>
        <taxon>Pseudomonadati</taxon>
        <taxon>Pseudomonadota</taxon>
        <taxon>Betaproteobacteria</taxon>
        <taxon>Burkholderiales</taxon>
        <taxon>Oxalobacteraceae</taxon>
        <taxon>Telluria group</taxon>
        <taxon>Pseudoduganella</taxon>
    </lineage>
</organism>
<evidence type="ECO:0000259" key="2">
    <source>
        <dbReference type="PROSITE" id="PS51644"/>
    </source>
</evidence>
<evidence type="ECO:0000313" key="4">
    <source>
        <dbReference type="Proteomes" id="UP000484015"/>
    </source>
</evidence>
<feature type="compositionally biased region" description="Low complexity" evidence="1">
    <location>
        <begin position="417"/>
        <end position="457"/>
    </location>
</feature>
<evidence type="ECO:0000313" key="3">
    <source>
        <dbReference type="EMBL" id="MTW03765.1"/>
    </source>
</evidence>
<feature type="compositionally biased region" description="Low complexity" evidence="1">
    <location>
        <begin position="476"/>
        <end position="503"/>
    </location>
</feature>
<dbReference type="PANTHER" id="PTHR35811:SF1">
    <property type="entry name" value="HTH OST-TYPE DOMAIN-CONTAINING PROTEIN"/>
    <property type="match status" value="1"/>
</dbReference>